<organism evidence="2 3">
    <name type="scientific">Pleurotus eryngii</name>
    <name type="common">Boletus of the steppes</name>
    <dbReference type="NCBI Taxonomy" id="5323"/>
    <lineage>
        <taxon>Eukaryota</taxon>
        <taxon>Fungi</taxon>
        <taxon>Dikarya</taxon>
        <taxon>Basidiomycota</taxon>
        <taxon>Agaricomycotina</taxon>
        <taxon>Agaricomycetes</taxon>
        <taxon>Agaricomycetidae</taxon>
        <taxon>Agaricales</taxon>
        <taxon>Pleurotineae</taxon>
        <taxon>Pleurotaceae</taxon>
        <taxon>Pleurotus</taxon>
    </lineage>
</organism>
<protein>
    <submittedName>
        <fullName evidence="2">Uncharacterized protein</fullName>
    </submittedName>
</protein>
<accession>A0A9P6ABL7</accession>
<gene>
    <name evidence="2" type="ORF">BDN71DRAFT_1491903</name>
</gene>
<evidence type="ECO:0000313" key="2">
    <source>
        <dbReference type="EMBL" id="KAF9501809.1"/>
    </source>
</evidence>
<feature type="compositionally biased region" description="Basic residues" evidence="1">
    <location>
        <begin position="183"/>
        <end position="198"/>
    </location>
</feature>
<dbReference type="Proteomes" id="UP000807025">
    <property type="component" value="Unassembled WGS sequence"/>
</dbReference>
<dbReference type="OrthoDB" id="3043437at2759"/>
<feature type="compositionally biased region" description="Low complexity" evidence="1">
    <location>
        <begin position="120"/>
        <end position="130"/>
    </location>
</feature>
<reference evidence="2" key="1">
    <citation type="submission" date="2020-11" db="EMBL/GenBank/DDBJ databases">
        <authorList>
            <consortium name="DOE Joint Genome Institute"/>
            <person name="Ahrendt S."/>
            <person name="Riley R."/>
            <person name="Andreopoulos W."/>
            <person name="Labutti K."/>
            <person name="Pangilinan J."/>
            <person name="Ruiz-Duenas F.J."/>
            <person name="Barrasa J.M."/>
            <person name="Sanchez-Garcia M."/>
            <person name="Camarero S."/>
            <person name="Miyauchi S."/>
            <person name="Serrano A."/>
            <person name="Linde D."/>
            <person name="Babiker R."/>
            <person name="Drula E."/>
            <person name="Ayuso-Fernandez I."/>
            <person name="Pacheco R."/>
            <person name="Padilla G."/>
            <person name="Ferreira P."/>
            <person name="Barriuso J."/>
            <person name="Kellner H."/>
            <person name="Castanera R."/>
            <person name="Alfaro M."/>
            <person name="Ramirez L."/>
            <person name="Pisabarro A.G."/>
            <person name="Kuo A."/>
            <person name="Tritt A."/>
            <person name="Lipzen A."/>
            <person name="He G."/>
            <person name="Yan M."/>
            <person name="Ng V."/>
            <person name="Cullen D."/>
            <person name="Martin F."/>
            <person name="Rosso M.-N."/>
            <person name="Henrissat B."/>
            <person name="Hibbett D."/>
            <person name="Martinez A.T."/>
            <person name="Grigoriev I.V."/>
        </authorList>
    </citation>
    <scope>NUCLEOTIDE SEQUENCE</scope>
    <source>
        <strain evidence="2">ATCC 90797</strain>
    </source>
</reference>
<feature type="compositionally biased region" description="Polar residues" evidence="1">
    <location>
        <begin position="157"/>
        <end position="171"/>
    </location>
</feature>
<proteinExistence type="predicted"/>
<comment type="caution">
    <text evidence="2">The sequence shown here is derived from an EMBL/GenBank/DDBJ whole genome shotgun (WGS) entry which is preliminary data.</text>
</comment>
<dbReference type="AlphaFoldDB" id="A0A9P6ABL7"/>
<name>A0A9P6ABL7_PLEER</name>
<keyword evidence="3" id="KW-1185">Reference proteome</keyword>
<feature type="compositionally biased region" description="Low complexity" evidence="1">
    <location>
        <begin position="84"/>
        <end position="108"/>
    </location>
</feature>
<feature type="compositionally biased region" description="Polar residues" evidence="1">
    <location>
        <begin position="59"/>
        <end position="69"/>
    </location>
</feature>
<evidence type="ECO:0000313" key="3">
    <source>
        <dbReference type="Proteomes" id="UP000807025"/>
    </source>
</evidence>
<feature type="region of interest" description="Disordered" evidence="1">
    <location>
        <begin position="47"/>
        <end position="198"/>
    </location>
</feature>
<evidence type="ECO:0000256" key="1">
    <source>
        <dbReference type="SAM" id="MobiDB-lite"/>
    </source>
</evidence>
<sequence>MAISNTYNNSHIGINNVQSVDNSKHVGTINKMSDMFNSQCHNSGYTSPSARNVGGDANYSPQNGNSNYFGTHPLELKGQQAANGMPYGFPSSGMSGSPPSGTPFGFTPNGSWSPQPPQTSPQASPQASPPNQGFHAPQPSTMPSAEPAAAPPPLAQRSVSNPSGGKQSAPTHAQGESGPFPSKKPRFSIHNPFRRSRT</sequence>
<dbReference type="EMBL" id="MU154522">
    <property type="protein sequence ID" value="KAF9501809.1"/>
    <property type="molecule type" value="Genomic_DNA"/>
</dbReference>